<keyword evidence="1" id="KW-0548">Nucleotidyltransferase</keyword>
<dbReference type="EC" id="2.7.7.7" evidence="1"/>
<name>A0A1B1ND39_9MICO</name>
<dbReference type="GO" id="GO:0003887">
    <property type="term" value="F:DNA-directed DNA polymerase activity"/>
    <property type="evidence" value="ECO:0007669"/>
    <property type="project" value="UniProtKB-EC"/>
</dbReference>
<dbReference type="PATRIC" id="fig|1758689.4.peg.1994"/>
<reference evidence="1 2" key="1">
    <citation type="submission" date="2016-03" db="EMBL/GenBank/DDBJ databases">
        <title>Shallow-sea hydrothermal system.</title>
        <authorList>
            <person name="Tang K."/>
        </authorList>
    </citation>
    <scope>NUCLEOTIDE SEQUENCE [LARGE SCALE GENOMIC DNA]</scope>
    <source>
        <strain evidence="1 2">JLT9</strain>
    </source>
</reference>
<evidence type="ECO:0000313" key="2">
    <source>
        <dbReference type="Proteomes" id="UP000092482"/>
    </source>
</evidence>
<keyword evidence="2" id="KW-1185">Reference proteome</keyword>
<dbReference type="EMBL" id="CP014989">
    <property type="protein sequence ID" value="ANS79324.1"/>
    <property type="molecule type" value="Genomic_DNA"/>
</dbReference>
<dbReference type="AlphaFoldDB" id="A0A1B1ND39"/>
<accession>A0A1B1ND39</accession>
<organism evidence="1 2">
    <name type="scientific">Serinicoccus hydrothermalis</name>
    <dbReference type="NCBI Taxonomy" id="1758689"/>
    <lineage>
        <taxon>Bacteria</taxon>
        <taxon>Bacillati</taxon>
        <taxon>Actinomycetota</taxon>
        <taxon>Actinomycetes</taxon>
        <taxon>Micrococcales</taxon>
        <taxon>Ornithinimicrobiaceae</taxon>
        <taxon>Serinicoccus</taxon>
    </lineage>
</organism>
<proteinExistence type="predicted"/>
<sequence length="123" mass="14336">MESFTRPDDWLLTRCLRCGNVAHYRFVYVIDKNEWNEATCRACYWREWAQSARALQGPYANVEVVPYERAQEVAEENGYIYLGPLTKPSLPDDPHRTECRRCGKISAERLGDIQFGCTCQPRK</sequence>
<evidence type="ECO:0000313" key="1">
    <source>
        <dbReference type="EMBL" id="ANS79324.1"/>
    </source>
</evidence>
<keyword evidence="1" id="KW-0808">Transferase</keyword>
<protein>
    <submittedName>
        <fullName evidence="1">DNA polymerase III epsilon subunit</fullName>
        <ecNumber evidence="1">2.7.7.7</ecNumber>
    </submittedName>
</protein>
<gene>
    <name evidence="1" type="ORF">SGUI_1928</name>
</gene>
<dbReference type="KEGG" id="serj:SGUI_1928"/>
<dbReference type="Proteomes" id="UP000092482">
    <property type="component" value="Chromosome"/>
</dbReference>